<keyword evidence="4" id="KW-1185">Reference proteome</keyword>
<feature type="transmembrane region" description="Helical" evidence="1">
    <location>
        <begin position="6"/>
        <end position="23"/>
    </location>
</feature>
<gene>
    <name evidence="3" type="ORF">L210DRAFT_3554952</name>
    <name evidence="2" type="ORF">L210DRAFT_3589700</name>
</gene>
<sequence length="83" mass="9530">MGSTSGSLVFMALMALLHYCNVIRRHIQQLHSTIDETHSSKRRVVKYICRLIVNCSRTHMNEYLGGVSTGVPVSRTFLRWYAM</sequence>
<evidence type="ECO:0000313" key="2">
    <source>
        <dbReference type="EMBL" id="KAF8414885.1"/>
    </source>
</evidence>
<organism evidence="2 4">
    <name type="scientific">Boletus edulis BED1</name>
    <dbReference type="NCBI Taxonomy" id="1328754"/>
    <lineage>
        <taxon>Eukaryota</taxon>
        <taxon>Fungi</taxon>
        <taxon>Dikarya</taxon>
        <taxon>Basidiomycota</taxon>
        <taxon>Agaricomycotina</taxon>
        <taxon>Agaricomycetes</taxon>
        <taxon>Agaricomycetidae</taxon>
        <taxon>Boletales</taxon>
        <taxon>Boletineae</taxon>
        <taxon>Boletaceae</taxon>
        <taxon>Boletoideae</taxon>
        <taxon>Boletus</taxon>
    </lineage>
</organism>
<reference evidence="2" key="1">
    <citation type="submission" date="2019-10" db="EMBL/GenBank/DDBJ databases">
        <authorList>
            <consortium name="DOE Joint Genome Institute"/>
            <person name="Kuo A."/>
            <person name="Miyauchi S."/>
            <person name="Kiss E."/>
            <person name="Drula E."/>
            <person name="Kohler A."/>
            <person name="Sanchez-Garcia M."/>
            <person name="Andreopoulos B."/>
            <person name="Barry K.W."/>
            <person name="Bonito G."/>
            <person name="Buee M."/>
            <person name="Carver A."/>
            <person name="Chen C."/>
            <person name="Cichocki N."/>
            <person name="Clum A."/>
            <person name="Culley D."/>
            <person name="Crous P.W."/>
            <person name="Fauchery L."/>
            <person name="Girlanda M."/>
            <person name="Hayes R."/>
            <person name="Keri Z."/>
            <person name="LaButti K."/>
            <person name="Lipzen A."/>
            <person name="Lombard V."/>
            <person name="Magnuson J."/>
            <person name="Maillard F."/>
            <person name="Morin E."/>
            <person name="Murat C."/>
            <person name="Nolan M."/>
            <person name="Ohm R."/>
            <person name="Pangilinan J."/>
            <person name="Pereira M."/>
            <person name="Perotto S."/>
            <person name="Peter M."/>
            <person name="Riley R."/>
            <person name="Sitrit Y."/>
            <person name="Stielow B."/>
            <person name="Szollosi G."/>
            <person name="Zifcakova L."/>
            <person name="Stursova M."/>
            <person name="Spatafora J.W."/>
            <person name="Tedersoo L."/>
            <person name="Vaario L.-M."/>
            <person name="Yamada A."/>
            <person name="Yan M."/>
            <person name="Wang P."/>
            <person name="Xu J."/>
            <person name="Bruns T."/>
            <person name="Baldrian P."/>
            <person name="Vilgalys R."/>
            <person name="Henrissat B."/>
            <person name="Grigoriev I.V."/>
            <person name="Hibbett D."/>
            <person name="Nagy L.G."/>
            <person name="Martin F.M."/>
        </authorList>
    </citation>
    <scope>NUCLEOTIDE SEQUENCE</scope>
    <source>
        <strain evidence="2">BED1</strain>
    </source>
</reference>
<evidence type="ECO:0000313" key="4">
    <source>
        <dbReference type="Proteomes" id="UP001194468"/>
    </source>
</evidence>
<dbReference type="EMBL" id="WHUW01000031">
    <property type="protein sequence ID" value="KAF8433883.1"/>
    <property type="molecule type" value="Genomic_DNA"/>
</dbReference>
<dbReference type="EMBL" id="WHUW01000409">
    <property type="protein sequence ID" value="KAF8414885.1"/>
    <property type="molecule type" value="Genomic_DNA"/>
</dbReference>
<name>A0AAD4BAN4_BOLED</name>
<keyword evidence="1" id="KW-0812">Transmembrane</keyword>
<dbReference type="AlphaFoldDB" id="A0AAD4BAN4"/>
<comment type="caution">
    <text evidence="2">The sequence shown here is derived from an EMBL/GenBank/DDBJ whole genome shotgun (WGS) entry which is preliminary data.</text>
</comment>
<protein>
    <submittedName>
        <fullName evidence="2">Uncharacterized protein</fullName>
    </submittedName>
</protein>
<accession>A0AAD4BAN4</accession>
<evidence type="ECO:0000313" key="3">
    <source>
        <dbReference type="EMBL" id="KAF8433883.1"/>
    </source>
</evidence>
<keyword evidence="1" id="KW-0472">Membrane</keyword>
<proteinExistence type="predicted"/>
<dbReference type="Proteomes" id="UP001194468">
    <property type="component" value="Unassembled WGS sequence"/>
</dbReference>
<keyword evidence="1" id="KW-1133">Transmembrane helix</keyword>
<evidence type="ECO:0000256" key="1">
    <source>
        <dbReference type="SAM" id="Phobius"/>
    </source>
</evidence>
<reference evidence="2" key="2">
    <citation type="journal article" date="2020" name="Nat. Commun.">
        <title>Large-scale genome sequencing of mycorrhizal fungi provides insights into the early evolution of symbiotic traits.</title>
        <authorList>
            <person name="Miyauchi S."/>
            <person name="Kiss E."/>
            <person name="Kuo A."/>
            <person name="Drula E."/>
            <person name="Kohler A."/>
            <person name="Sanchez-Garcia M."/>
            <person name="Morin E."/>
            <person name="Andreopoulos B."/>
            <person name="Barry K.W."/>
            <person name="Bonito G."/>
            <person name="Buee M."/>
            <person name="Carver A."/>
            <person name="Chen C."/>
            <person name="Cichocki N."/>
            <person name="Clum A."/>
            <person name="Culley D."/>
            <person name="Crous P.W."/>
            <person name="Fauchery L."/>
            <person name="Girlanda M."/>
            <person name="Hayes R.D."/>
            <person name="Keri Z."/>
            <person name="LaButti K."/>
            <person name="Lipzen A."/>
            <person name="Lombard V."/>
            <person name="Magnuson J."/>
            <person name="Maillard F."/>
            <person name="Murat C."/>
            <person name="Nolan M."/>
            <person name="Ohm R.A."/>
            <person name="Pangilinan J."/>
            <person name="Pereira M.F."/>
            <person name="Perotto S."/>
            <person name="Peter M."/>
            <person name="Pfister S."/>
            <person name="Riley R."/>
            <person name="Sitrit Y."/>
            <person name="Stielow J.B."/>
            <person name="Szollosi G."/>
            <person name="Zifcakova L."/>
            <person name="Stursova M."/>
            <person name="Spatafora J.W."/>
            <person name="Tedersoo L."/>
            <person name="Vaario L.M."/>
            <person name="Yamada A."/>
            <person name="Yan M."/>
            <person name="Wang P."/>
            <person name="Xu J."/>
            <person name="Bruns T."/>
            <person name="Baldrian P."/>
            <person name="Vilgalys R."/>
            <person name="Dunand C."/>
            <person name="Henrissat B."/>
            <person name="Grigoriev I.V."/>
            <person name="Hibbett D."/>
            <person name="Nagy L.G."/>
            <person name="Martin F.M."/>
        </authorList>
    </citation>
    <scope>NUCLEOTIDE SEQUENCE</scope>
    <source>
        <strain evidence="2">BED1</strain>
    </source>
</reference>